<evidence type="ECO:0000313" key="2">
    <source>
        <dbReference type="EMBL" id="PMD22467.1"/>
    </source>
</evidence>
<dbReference type="OrthoDB" id="3563405at2759"/>
<dbReference type="PANTHER" id="PTHR33112">
    <property type="entry name" value="DOMAIN PROTEIN, PUTATIVE-RELATED"/>
    <property type="match status" value="1"/>
</dbReference>
<dbReference type="Proteomes" id="UP000235672">
    <property type="component" value="Unassembled WGS sequence"/>
</dbReference>
<dbReference type="Pfam" id="PF06985">
    <property type="entry name" value="HET"/>
    <property type="match status" value="1"/>
</dbReference>
<dbReference type="InterPro" id="IPR010730">
    <property type="entry name" value="HET"/>
</dbReference>
<feature type="non-terminal residue" evidence="2">
    <location>
        <position position="1"/>
    </location>
</feature>
<evidence type="ECO:0000259" key="1">
    <source>
        <dbReference type="Pfam" id="PF06985"/>
    </source>
</evidence>
<name>A0A2J6Q855_9HELO</name>
<dbReference type="EMBL" id="KZ613477">
    <property type="protein sequence ID" value="PMD22467.1"/>
    <property type="molecule type" value="Genomic_DNA"/>
</dbReference>
<sequence length="67" mass="7594">SFCKIFEGAIFIARKLDLEYLWLDSLFIIPDDEEDRRRESALMSMVYGNSYFNIAAAGASEGTQGCF</sequence>
<protein>
    <recommendedName>
        <fullName evidence="1">Heterokaryon incompatibility domain-containing protein</fullName>
    </recommendedName>
</protein>
<keyword evidence="3" id="KW-1185">Reference proteome</keyword>
<organism evidence="2 3">
    <name type="scientific">Hyaloscypha hepaticicola</name>
    <dbReference type="NCBI Taxonomy" id="2082293"/>
    <lineage>
        <taxon>Eukaryota</taxon>
        <taxon>Fungi</taxon>
        <taxon>Dikarya</taxon>
        <taxon>Ascomycota</taxon>
        <taxon>Pezizomycotina</taxon>
        <taxon>Leotiomycetes</taxon>
        <taxon>Helotiales</taxon>
        <taxon>Hyaloscyphaceae</taxon>
        <taxon>Hyaloscypha</taxon>
    </lineage>
</organism>
<reference evidence="2 3" key="1">
    <citation type="submission" date="2016-05" db="EMBL/GenBank/DDBJ databases">
        <title>A degradative enzymes factory behind the ericoid mycorrhizal symbiosis.</title>
        <authorList>
            <consortium name="DOE Joint Genome Institute"/>
            <person name="Martino E."/>
            <person name="Morin E."/>
            <person name="Grelet G."/>
            <person name="Kuo A."/>
            <person name="Kohler A."/>
            <person name="Daghino S."/>
            <person name="Barry K."/>
            <person name="Choi C."/>
            <person name="Cichocki N."/>
            <person name="Clum A."/>
            <person name="Copeland A."/>
            <person name="Hainaut M."/>
            <person name="Haridas S."/>
            <person name="Labutti K."/>
            <person name="Lindquist E."/>
            <person name="Lipzen A."/>
            <person name="Khouja H.-R."/>
            <person name="Murat C."/>
            <person name="Ohm R."/>
            <person name="Olson A."/>
            <person name="Spatafora J."/>
            <person name="Veneault-Fourrey C."/>
            <person name="Henrissat B."/>
            <person name="Grigoriev I."/>
            <person name="Martin F."/>
            <person name="Perotto S."/>
        </authorList>
    </citation>
    <scope>NUCLEOTIDE SEQUENCE [LARGE SCALE GENOMIC DNA]</scope>
    <source>
        <strain evidence="2 3">UAMH 7357</strain>
    </source>
</reference>
<proteinExistence type="predicted"/>
<gene>
    <name evidence="2" type="ORF">NA56DRAFT_553236</name>
</gene>
<dbReference type="AlphaFoldDB" id="A0A2J6Q855"/>
<feature type="domain" description="Heterokaryon incompatibility" evidence="1">
    <location>
        <begin position="4"/>
        <end position="65"/>
    </location>
</feature>
<evidence type="ECO:0000313" key="3">
    <source>
        <dbReference type="Proteomes" id="UP000235672"/>
    </source>
</evidence>
<dbReference type="PANTHER" id="PTHR33112:SF16">
    <property type="entry name" value="HETEROKARYON INCOMPATIBILITY DOMAIN-CONTAINING PROTEIN"/>
    <property type="match status" value="1"/>
</dbReference>
<feature type="non-terminal residue" evidence="2">
    <location>
        <position position="67"/>
    </location>
</feature>
<dbReference type="STRING" id="1745343.A0A2J6Q855"/>
<accession>A0A2J6Q855</accession>